<comment type="caution">
    <text evidence="24">The sequence shown here is derived from an EMBL/GenBank/DDBJ whole genome shotgun (WGS) entry which is preliminary data.</text>
</comment>
<comment type="catalytic activity">
    <reaction evidence="13">
        <text>L-histidine(out) + L-arginine(in) = L-histidine(in) + L-arginine(out)</text>
        <dbReference type="Rhea" id="RHEA:71063"/>
        <dbReference type="ChEBI" id="CHEBI:32682"/>
        <dbReference type="ChEBI" id="CHEBI:57595"/>
    </reaction>
</comment>
<comment type="similarity">
    <text evidence="2 23">Belongs to the mitochondrial carrier (TC 2.A.29) family.</text>
</comment>
<dbReference type="GO" id="GO:0005743">
    <property type="term" value="C:mitochondrial inner membrane"/>
    <property type="evidence" value="ECO:0007669"/>
    <property type="project" value="UniProtKB-SubCell"/>
</dbReference>
<proteinExistence type="inferred from homology"/>
<dbReference type="InterPro" id="IPR002067">
    <property type="entry name" value="MCP"/>
</dbReference>
<evidence type="ECO:0000313" key="24">
    <source>
        <dbReference type="EMBL" id="KAL2717921.1"/>
    </source>
</evidence>
<evidence type="ECO:0000256" key="6">
    <source>
        <dbReference type="ARBA" id="ARBA00022792"/>
    </source>
</evidence>
<evidence type="ECO:0000256" key="12">
    <source>
        <dbReference type="ARBA" id="ARBA00050592"/>
    </source>
</evidence>
<evidence type="ECO:0000256" key="20">
    <source>
        <dbReference type="ARBA" id="ARBA00079387"/>
    </source>
</evidence>
<evidence type="ECO:0000256" key="19">
    <source>
        <dbReference type="ARBA" id="ARBA00078745"/>
    </source>
</evidence>
<dbReference type="PRINTS" id="PR00926">
    <property type="entry name" value="MITOCARRIER"/>
</dbReference>
<keyword evidence="8" id="KW-1133">Transmembrane helix</keyword>
<reference evidence="24 25" key="1">
    <citation type="journal article" date="2024" name="Ann. Entomol. Soc. Am.">
        <title>Genomic analyses of the southern and eastern yellowjacket wasps (Hymenoptera: Vespidae) reveal evolutionary signatures of social life.</title>
        <authorList>
            <person name="Catto M.A."/>
            <person name="Caine P.B."/>
            <person name="Orr S.E."/>
            <person name="Hunt B.G."/>
            <person name="Goodisman M.A.D."/>
        </authorList>
    </citation>
    <scope>NUCLEOTIDE SEQUENCE [LARGE SCALE GENOMIC DNA]</scope>
    <source>
        <strain evidence="24">233</strain>
        <tissue evidence="24">Head and thorax</tissue>
    </source>
</reference>
<comment type="subcellular location">
    <subcellularLocation>
        <location evidence="1">Mitochondrion inner membrane</location>
        <topology evidence="1">Multi-pass membrane protein</topology>
    </subcellularLocation>
</comment>
<evidence type="ECO:0000256" key="10">
    <source>
        <dbReference type="ARBA" id="ARBA00023136"/>
    </source>
</evidence>
<dbReference type="Proteomes" id="UP001607302">
    <property type="component" value="Unassembled WGS sequence"/>
</dbReference>
<keyword evidence="6" id="KW-0999">Mitochondrion inner membrane</keyword>
<dbReference type="InterPro" id="IPR023395">
    <property type="entry name" value="MCP_dom_sf"/>
</dbReference>
<evidence type="ECO:0000256" key="14">
    <source>
        <dbReference type="ARBA" id="ARBA00051045"/>
    </source>
</evidence>
<accession>A0ABD2ABY0</accession>
<comment type="catalytic activity">
    <reaction evidence="14">
        <text>L-homoarginine(in) + L-arginine(out) = L-homoarginine(out) + L-arginine(in)</text>
        <dbReference type="Rhea" id="RHEA:72799"/>
        <dbReference type="ChEBI" id="CHEBI:32682"/>
        <dbReference type="ChEBI" id="CHEBI:143006"/>
    </reaction>
</comment>
<evidence type="ECO:0000256" key="7">
    <source>
        <dbReference type="ARBA" id="ARBA00022970"/>
    </source>
</evidence>
<dbReference type="PANTHER" id="PTHR45624">
    <property type="entry name" value="MITOCHONDRIAL BASIC AMINO ACIDS TRANSPORTER-RELATED"/>
    <property type="match status" value="1"/>
</dbReference>
<keyword evidence="10 22" id="KW-0472">Membrane</keyword>
<keyword evidence="3 23" id="KW-0813">Transport</keyword>
<evidence type="ECO:0000256" key="23">
    <source>
        <dbReference type="RuleBase" id="RU000488"/>
    </source>
</evidence>
<evidence type="ECO:0000256" key="2">
    <source>
        <dbReference type="ARBA" id="ARBA00006375"/>
    </source>
</evidence>
<evidence type="ECO:0000313" key="25">
    <source>
        <dbReference type="Proteomes" id="UP001607302"/>
    </source>
</evidence>
<evidence type="ECO:0000256" key="11">
    <source>
        <dbReference type="ARBA" id="ARBA00049090"/>
    </source>
</evidence>
<dbReference type="Gene3D" id="1.50.40.10">
    <property type="entry name" value="Mitochondrial carrier domain"/>
    <property type="match status" value="1"/>
</dbReference>
<evidence type="ECO:0000256" key="1">
    <source>
        <dbReference type="ARBA" id="ARBA00004448"/>
    </source>
</evidence>
<comment type="catalytic activity">
    <reaction evidence="15">
        <text>L-ornithine(in) + L-arginine(out) = L-ornithine(out) + L-arginine(in)</text>
        <dbReference type="Rhea" id="RHEA:34991"/>
        <dbReference type="ChEBI" id="CHEBI:32682"/>
        <dbReference type="ChEBI" id="CHEBI:46911"/>
    </reaction>
</comment>
<comment type="catalytic activity">
    <reaction evidence="16">
        <text>N(omega)-methyl-L-arginine(in) + L-arginine(out) = N(omega)-methyl-L-arginine(out) + L-arginine(in)</text>
        <dbReference type="Rhea" id="RHEA:72803"/>
        <dbReference type="ChEBI" id="CHEBI:32682"/>
        <dbReference type="ChEBI" id="CHEBI:114953"/>
    </reaction>
</comment>
<dbReference type="GO" id="GO:0015101">
    <property type="term" value="F:organic cation transmembrane transporter activity"/>
    <property type="evidence" value="ECO:0007669"/>
    <property type="project" value="UniProtKB-ARBA"/>
</dbReference>
<evidence type="ECO:0000256" key="21">
    <source>
        <dbReference type="ARBA" id="ARBA00080567"/>
    </source>
</evidence>
<evidence type="ECO:0000256" key="8">
    <source>
        <dbReference type="ARBA" id="ARBA00022989"/>
    </source>
</evidence>
<evidence type="ECO:0000256" key="17">
    <source>
        <dbReference type="ARBA" id="ARBA00071763"/>
    </source>
</evidence>
<keyword evidence="4 22" id="KW-0812">Transmembrane</keyword>
<dbReference type="SUPFAM" id="SSF103506">
    <property type="entry name" value="Mitochondrial carrier"/>
    <property type="match status" value="1"/>
</dbReference>
<evidence type="ECO:0000256" key="13">
    <source>
        <dbReference type="ARBA" id="ARBA00050768"/>
    </source>
</evidence>
<dbReference type="GO" id="GO:0015171">
    <property type="term" value="F:amino acid transmembrane transporter activity"/>
    <property type="evidence" value="ECO:0007669"/>
    <property type="project" value="UniProtKB-ARBA"/>
</dbReference>
<dbReference type="Pfam" id="PF00153">
    <property type="entry name" value="Mito_carr"/>
    <property type="match status" value="3"/>
</dbReference>
<evidence type="ECO:0000256" key="5">
    <source>
        <dbReference type="ARBA" id="ARBA00022737"/>
    </source>
</evidence>
<evidence type="ECO:0000256" key="9">
    <source>
        <dbReference type="ARBA" id="ARBA00023128"/>
    </source>
</evidence>
<dbReference type="GO" id="GO:1990575">
    <property type="term" value="P:mitochondrial L-ornithine transmembrane transport"/>
    <property type="evidence" value="ECO:0007669"/>
    <property type="project" value="UniProtKB-ARBA"/>
</dbReference>
<dbReference type="PROSITE" id="PS50920">
    <property type="entry name" value="SOLCAR"/>
    <property type="match status" value="3"/>
</dbReference>
<name>A0ABD2ABY0_VESSQ</name>
<dbReference type="InterPro" id="IPR050567">
    <property type="entry name" value="Mitochondrial_Carrier"/>
</dbReference>
<dbReference type="EMBL" id="JAUDFV010000152">
    <property type="protein sequence ID" value="KAL2717921.1"/>
    <property type="molecule type" value="Genomic_DNA"/>
</dbReference>
<dbReference type="AlphaFoldDB" id="A0ABD2ABY0"/>
<feature type="repeat" description="Solcar" evidence="22">
    <location>
        <begin position="105"/>
        <end position="189"/>
    </location>
</feature>
<protein>
    <recommendedName>
        <fullName evidence="17">Mitochondrial basic amino acids transporter</fullName>
    </recommendedName>
    <alternativeName>
        <fullName evidence="21">Carnitine/acylcarnitine translocase-like</fullName>
    </alternativeName>
    <alternativeName>
        <fullName evidence="20">Mitochondrial carnitine/acylcarnitine carrier protein CACL</fullName>
    </alternativeName>
    <alternativeName>
        <fullName evidence="19">Mitochondrial ornithine transporter 3</fullName>
    </alternativeName>
    <alternativeName>
        <fullName evidence="18">Solute carrier family 25 member 29</fullName>
    </alternativeName>
</protein>
<gene>
    <name evidence="24" type="ORF">V1478_011797</name>
</gene>
<evidence type="ECO:0000256" key="15">
    <source>
        <dbReference type="ARBA" id="ARBA00051921"/>
    </source>
</evidence>
<dbReference type="FunFam" id="1.50.40.10:FF:000037">
    <property type="entry name" value="Solute carrier family 25 member 29"/>
    <property type="match status" value="1"/>
</dbReference>
<dbReference type="PANTHER" id="PTHR45624:SF61">
    <property type="entry name" value="MITOCHONDRIAL BASIC AMINO ACIDS TRANSPORTER"/>
    <property type="match status" value="1"/>
</dbReference>
<keyword evidence="5" id="KW-0677">Repeat</keyword>
<keyword evidence="7" id="KW-0029">Amino-acid transport</keyword>
<evidence type="ECO:0000256" key="4">
    <source>
        <dbReference type="ARBA" id="ARBA00022692"/>
    </source>
</evidence>
<evidence type="ECO:0000256" key="22">
    <source>
        <dbReference type="PROSITE-ProRule" id="PRU00282"/>
    </source>
</evidence>
<dbReference type="InterPro" id="IPR018108">
    <property type="entry name" value="MCP_transmembrane"/>
</dbReference>
<comment type="catalytic activity">
    <reaction evidence="11">
        <text>L-lysine(out) + L-arginine(in) = L-lysine(in) + L-arginine(out)</text>
        <dbReference type="Rhea" id="RHEA:70827"/>
        <dbReference type="ChEBI" id="CHEBI:32551"/>
        <dbReference type="ChEBI" id="CHEBI:32682"/>
    </reaction>
</comment>
<sequence>MTYQAVSLQNHFKCGSQRYNRQHSNTRVQRSSDRSFMDSDLLHVESNRYAAYKIFNASLKGKNLKSLHFRDGLFKNGHSFWKWKNRVKDNREQLLWHSTLPLDVWEVIFYFRHFWCAGIMVGYPLDTVKVHMQTQDYRNPKYKGTLHCLRTLIMKESVFGLYRGMTSPMAGVGVVNAIVFGVYGQTQKHMSDKDRLSYHFLAGATAGIAQSPISSPIELAKTRMQLQSTTNKKKYSGPVKCLKDIYKREGFRGVFNGLGITFLREGPSFGVYFLTYEILTQSKEPISTPRMLLAGGLAGTASWVISYPLDVIKSRIQAETNNRYNGAFDCYRQSVRSEGYMCLYRGLNSTILRAFPTNAMTFAVVTWTFRIFGEKNIETPNTEKVRSTYESFVGSWITFLENANFLGETTYPTVTNMAADWMLRDVFLAYYHHDGSRIFSSKFDTFDQRARDTHEIPRIQMSHKDDSENIRAEFIDGNELTIDNSFKLQCPINGSMPNDRQNNIVTIEPT</sequence>
<evidence type="ECO:0000256" key="16">
    <source>
        <dbReference type="ARBA" id="ARBA00052673"/>
    </source>
</evidence>
<evidence type="ECO:0000256" key="18">
    <source>
        <dbReference type="ARBA" id="ARBA00076491"/>
    </source>
</evidence>
<feature type="repeat" description="Solcar" evidence="22">
    <location>
        <begin position="286"/>
        <end position="371"/>
    </location>
</feature>
<keyword evidence="9" id="KW-0496">Mitochondrion</keyword>
<feature type="repeat" description="Solcar" evidence="22">
    <location>
        <begin position="194"/>
        <end position="282"/>
    </location>
</feature>
<comment type="catalytic activity">
    <reaction evidence="12">
        <text>L-histidine(out) = L-histidine(in)</text>
        <dbReference type="Rhea" id="RHEA:72807"/>
        <dbReference type="ChEBI" id="CHEBI:57595"/>
    </reaction>
</comment>
<organism evidence="24 25">
    <name type="scientific">Vespula squamosa</name>
    <name type="common">Southern yellow jacket</name>
    <name type="synonym">Wasp</name>
    <dbReference type="NCBI Taxonomy" id="30214"/>
    <lineage>
        <taxon>Eukaryota</taxon>
        <taxon>Metazoa</taxon>
        <taxon>Ecdysozoa</taxon>
        <taxon>Arthropoda</taxon>
        <taxon>Hexapoda</taxon>
        <taxon>Insecta</taxon>
        <taxon>Pterygota</taxon>
        <taxon>Neoptera</taxon>
        <taxon>Endopterygota</taxon>
        <taxon>Hymenoptera</taxon>
        <taxon>Apocrita</taxon>
        <taxon>Aculeata</taxon>
        <taxon>Vespoidea</taxon>
        <taxon>Vespidae</taxon>
        <taxon>Vespinae</taxon>
        <taxon>Vespula</taxon>
    </lineage>
</organism>
<evidence type="ECO:0000256" key="3">
    <source>
        <dbReference type="ARBA" id="ARBA00022448"/>
    </source>
</evidence>
<keyword evidence="25" id="KW-1185">Reference proteome</keyword>